<dbReference type="SMART" id="SM00530">
    <property type="entry name" value="HTH_XRE"/>
    <property type="match status" value="1"/>
</dbReference>
<evidence type="ECO:0000259" key="2">
    <source>
        <dbReference type="PROSITE" id="PS50943"/>
    </source>
</evidence>
<gene>
    <name evidence="3" type="ORF">SPB_1463</name>
</gene>
<dbReference type="PANTHER" id="PTHR46558:SF11">
    <property type="entry name" value="HTH-TYPE TRANSCRIPTIONAL REGULATOR XRE"/>
    <property type="match status" value="1"/>
</dbReference>
<reference evidence="3 4" key="1">
    <citation type="submission" date="2011-02" db="EMBL/GenBank/DDBJ databases">
        <authorList>
            <person name="Stanhope M.J."/>
            <person name="Durkin A.S."/>
            <person name="Hostetler J."/>
            <person name="Kim M."/>
            <person name="Radune D."/>
            <person name="Singh I."/>
            <person name="Town C.D."/>
        </authorList>
    </citation>
    <scope>NUCLEOTIDE SEQUENCE [LARGE SCALE GENOMIC DNA]</scope>
    <source>
        <strain evidence="3 4">NCFD 2020</strain>
    </source>
</reference>
<protein>
    <submittedName>
        <fullName evidence="3">DNA-binding helix-turn-helix protein</fullName>
    </submittedName>
</protein>
<dbReference type="GO" id="GO:0003677">
    <property type="term" value="F:DNA binding"/>
    <property type="evidence" value="ECO:0007669"/>
    <property type="project" value="UniProtKB-KW"/>
</dbReference>
<name>F1YY62_9STRE</name>
<dbReference type="EMBL" id="AEUT02000001">
    <property type="protein sequence ID" value="EGE53760.1"/>
    <property type="molecule type" value="Genomic_DNA"/>
</dbReference>
<comment type="caution">
    <text evidence="3">The sequence shown here is derived from an EMBL/GenBank/DDBJ whole genome shotgun (WGS) entry which is preliminary data.</text>
</comment>
<evidence type="ECO:0000313" key="3">
    <source>
        <dbReference type="EMBL" id="EGE53760.1"/>
    </source>
</evidence>
<dbReference type="GeneID" id="61421091"/>
<sequence>MNRLKELRKEKGLTQESLAHGIGTTKLTISNWENEKHVIKSDKAKQLADYFNVSVPYLLGFSDFKDEQKSALEVYKTKDGFEVVKSRVAELIGEKRLKIIEENYTTYKRDEPDFDKYIDLMCAIGNISYMDNEERLLVNFALLPDDDKEIIVDLTENLANKIIAIRDDIKSKNLPF</sequence>
<dbReference type="eggNOG" id="COG1396">
    <property type="taxonomic scope" value="Bacteria"/>
</dbReference>
<dbReference type="PANTHER" id="PTHR46558">
    <property type="entry name" value="TRACRIPTIONAL REGULATORY PROTEIN-RELATED-RELATED"/>
    <property type="match status" value="1"/>
</dbReference>
<dbReference type="Pfam" id="PF01381">
    <property type="entry name" value="HTH_3"/>
    <property type="match status" value="1"/>
</dbReference>
<dbReference type="AlphaFoldDB" id="F1YY62"/>
<dbReference type="Gene3D" id="1.10.260.40">
    <property type="entry name" value="lambda repressor-like DNA-binding domains"/>
    <property type="match status" value="1"/>
</dbReference>
<organism evidence="3 4">
    <name type="scientific">Streptococcus parauberis NCFD 2020</name>
    <dbReference type="NCBI Taxonomy" id="873447"/>
    <lineage>
        <taxon>Bacteria</taxon>
        <taxon>Bacillati</taxon>
        <taxon>Bacillota</taxon>
        <taxon>Bacilli</taxon>
        <taxon>Lactobacillales</taxon>
        <taxon>Streptococcaceae</taxon>
        <taxon>Streptococcus</taxon>
    </lineage>
</organism>
<dbReference type="CDD" id="cd00093">
    <property type="entry name" value="HTH_XRE"/>
    <property type="match status" value="1"/>
</dbReference>
<dbReference type="InterPro" id="IPR001387">
    <property type="entry name" value="Cro/C1-type_HTH"/>
</dbReference>
<dbReference type="SUPFAM" id="SSF47413">
    <property type="entry name" value="lambda repressor-like DNA-binding domains"/>
    <property type="match status" value="1"/>
</dbReference>
<dbReference type="RefSeq" id="WP_003103726.1">
    <property type="nucleotide sequence ID" value="NZ_AEUT02000001.1"/>
</dbReference>
<feature type="domain" description="HTH cro/C1-type" evidence="2">
    <location>
        <begin position="4"/>
        <end position="58"/>
    </location>
</feature>
<dbReference type="Proteomes" id="UP000003732">
    <property type="component" value="Unassembled WGS sequence"/>
</dbReference>
<proteinExistence type="predicted"/>
<keyword evidence="1 3" id="KW-0238">DNA-binding</keyword>
<dbReference type="PROSITE" id="PS50943">
    <property type="entry name" value="HTH_CROC1"/>
    <property type="match status" value="1"/>
</dbReference>
<dbReference type="InterPro" id="IPR010982">
    <property type="entry name" value="Lambda_DNA-bd_dom_sf"/>
</dbReference>
<accession>F1YY62</accession>
<evidence type="ECO:0000313" key="4">
    <source>
        <dbReference type="Proteomes" id="UP000003732"/>
    </source>
</evidence>
<dbReference type="HOGENOM" id="CLU_066192_3_0_9"/>
<evidence type="ECO:0000256" key="1">
    <source>
        <dbReference type="ARBA" id="ARBA00023125"/>
    </source>
</evidence>